<dbReference type="Pfam" id="PF13353">
    <property type="entry name" value="Fer4_12"/>
    <property type="match status" value="1"/>
</dbReference>
<evidence type="ECO:0000256" key="4">
    <source>
        <dbReference type="ARBA" id="ARBA00022723"/>
    </source>
</evidence>
<dbReference type="AlphaFoldDB" id="A0A1U7NHU1"/>
<comment type="function">
    <text evidence="7">Activation of anaerobic ribonucleoside-triphosphate reductase under anaerobic conditions by generation of an organic free radical, using S-adenosylmethionine and reduced flavodoxin as cosubstrates to produce 5'-deoxy-adenosine.</text>
</comment>
<dbReference type="SFLD" id="SFLDS00029">
    <property type="entry name" value="Radical_SAM"/>
    <property type="match status" value="1"/>
</dbReference>
<dbReference type="GeneID" id="82202220"/>
<gene>
    <name evidence="9" type="ORF">BO222_03140</name>
</gene>
<evidence type="ECO:0000256" key="3">
    <source>
        <dbReference type="ARBA" id="ARBA00022691"/>
    </source>
</evidence>
<dbReference type="Gene3D" id="3.20.20.70">
    <property type="entry name" value="Aldolase class I"/>
    <property type="match status" value="1"/>
</dbReference>
<keyword evidence="3" id="KW-0949">S-adenosyl-L-methionine</keyword>
<organism evidence="9 10">
    <name type="scientific">Ileibacterium valens</name>
    <dbReference type="NCBI Taxonomy" id="1862668"/>
    <lineage>
        <taxon>Bacteria</taxon>
        <taxon>Bacillati</taxon>
        <taxon>Bacillota</taxon>
        <taxon>Erysipelotrichia</taxon>
        <taxon>Erysipelotrichales</taxon>
        <taxon>Erysipelotrichaceae</taxon>
        <taxon>Ileibacterium</taxon>
    </lineage>
</organism>
<dbReference type="Proteomes" id="UP000186341">
    <property type="component" value="Unassembled WGS sequence"/>
</dbReference>
<dbReference type="GO" id="GO:0043365">
    <property type="term" value="F:[formate-C-acetyltransferase]-activating enzyme activity"/>
    <property type="evidence" value="ECO:0007669"/>
    <property type="project" value="InterPro"/>
</dbReference>
<comment type="similarity">
    <text evidence="7">Belongs to the organic radical-activating enzymes family.</text>
</comment>
<dbReference type="GO" id="GO:0046872">
    <property type="term" value="F:metal ion binding"/>
    <property type="evidence" value="ECO:0007669"/>
    <property type="project" value="UniProtKB-KW"/>
</dbReference>
<keyword evidence="6" id="KW-0411">Iron-sulfur</keyword>
<dbReference type="SFLD" id="SFLDF00299">
    <property type="entry name" value="anaerobic_ribonucleoside-triph"/>
    <property type="match status" value="1"/>
</dbReference>
<dbReference type="CDD" id="cd01335">
    <property type="entry name" value="Radical_SAM"/>
    <property type="match status" value="1"/>
</dbReference>
<protein>
    <recommendedName>
        <fullName evidence="7">Anaerobic ribonucleoside-triphosphate reductase-activating protein</fullName>
        <ecNumber evidence="7">1.97.1.-</ecNumber>
    </recommendedName>
</protein>
<evidence type="ECO:0000259" key="8">
    <source>
        <dbReference type="PROSITE" id="PS51918"/>
    </source>
</evidence>
<evidence type="ECO:0000313" key="9">
    <source>
        <dbReference type="EMBL" id="OLU41581.1"/>
    </source>
</evidence>
<comment type="cofactor">
    <cofactor evidence="1">
        <name>[4Fe-4S] cluster</name>
        <dbReference type="ChEBI" id="CHEBI:49883"/>
    </cofactor>
</comment>
<dbReference type="InterPro" id="IPR013785">
    <property type="entry name" value="Aldolase_TIM"/>
</dbReference>
<keyword evidence="2" id="KW-0004">4Fe-4S</keyword>
<dbReference type="GO" id="GO:0004748">
    <property type="term" value="F:ribonucleoside-diphosphate reductase activity, thioredoxin disulfide as acceptor"/>
    <property type="evidence" value="ECO:0007669"/>
    <property type="project" value="TreeGrafter"/>
</dbReference>
<dbReference type="OrthoDB" id="9782387at2"/>
<dbReference type="SUPFAM" id="SSF102114">
    <property type="entry name" value="Radical SAM enzymes"/>
    <property type="match status" value="1"/>
</dbReference>
<evidence type="ECO:0000256" key="1">
    <source>
        <dbReference type="ARBA" id="ARBA00001966"/>
    </source>
</evidence>
<comment type="caution">
    <text evidence="9">The sequence shown here is derived from an EMBL/GenBank/DDBJ whole genome shotgun (WGS) entry which is preliminary data.</text>
</comment>
<dbReference type="InterPro" id="IPR012837">
    <property type="entry name" value="NrdG"/>
</dbReference>
<feature type="domain" description="Radical SAM core" evidence="8">
    <location>
        <begin position="11"/>
        <end position="175"/>
    </location>
</feature>
<dbReference type="EC" id="1.97.1.-" evidence="7"/>
<dbReference type="PIRSF" id="PIRSF000368">
    <property type="entry name" value="NrdG"/>
    <property type="match status" value="1"/>
</dbReference>
<keyword evidence="4" id="KW-0479">Metal-binding</keyword>
<dbReference type="GO" id="GO:0051539">
    <property type="term" value="F:4 iron, 4 sulfur cluster binding"/>
    <property type="evidence" value="ECO:0007669"/>
    <property type="project" value="UniProtKB-KW"/>
</dbReference>
<dbReference type="PANTHER" id="PTHR30352:SF2">
    <property type="entry name" value="ANAEROBIC RIBONUCLEOSIDE-TRIPHOSPHATE REDUCTASE-ACTIVATING PROTEIN"/>
    <property type="match status" value="1"/>
</dbReference>
<accession>A0A1U7NHU1</accession>
<dbReference type="PROSITE" id="PS51918">
    <property type="entry name" value="RADICAL_SAM"/>
    <property type="match status" value="1"/>
</dbReference>
<dbReference type="SFLD" id="SFLDG01063">
    <property type="entry name" value="activating_enzymes__group_1"/>
    <property type="match status" value="1"/>
</dbReference>
<dbReference type="RefSeq" id="WP_075818254.1">
    <property type="nucleotide sequence ID" value="NZ_CAJUTZ010000112.1"/>
</dbReference>
<name>A0A1U7NHU1_9FIRM</name>
<dbReference type="SFLD" id="SFLDG01066">
    <property type="entry name" value="organic_radical-activating_enz"/>
    <property type="match status" value="1"/>
</dbReference>
<keyword evidence="10" id="KW-1185">Reference proteome</keyword>
<evidence type="ECO:0000256" key="6">
    <source>
        <dbReference type="ARBA" id="ARBA00023014"/>
    </source>
</evidence>
<dbReference type="NCBIfam" id="TIGR02491">
    <property type="entry name" value="NrdG"/>
    <property type="match status" value="1"/>
</dbReference>
<dbReference type="InterPro" id="IPR007197">
    <property type="entry name" value="rSAM"/>
</dbReference>
<keyword evidence="5" id="KW-0408">Iron</keyword>
<evidence type="ECO:0000313" key="10">
    <source>
        <dbReference type="Proteomes" id="UP000186341"/>
    </source>
</evidence>
<dbReference type="InterPro" id="IPR034457">
    <property type="entry name" value="Organic_radical-activating"/>
</dbReference>
<keyword evidence="7" id="KW-0560">Oxidoreductase</keyword>
<evidence type="ECO:0000256" key="7">
    <source>
        <dbReference type="PIRNR" id="PIRNR000368"/>
    </source>
</evidence>
<dbReference type="EMBL" id="MPJW01000080">
    <property type="protein sequence ID" value="OLU41581.1"/>
    <property type="molecule type" value="Genomic_DNA"/>
</dbReference>
<proteinExistence type="inferred from homology"/>
<sequence length="175" mass="19839">MFYGEIKKCDIANGSGVRVSLFVSGCRNHCPGCFQPETWDFAYGRPFTKETESEIFQALRPSYIQGLTVLGGEPFEPENQKELLPLLKKIREQLPNKDIWMFTGYVLDQDLLDGGKKHTEQTDEILSMIDVLIDGPFVEELKDITLQFRGSSNQRLIDVPASLKACQVIEYVPAF</sequence>
<reference evidence="9 10" key="1">
    <citation type="submission" date="2016-11" db="EMBL/GenBank/DDBJ databases">
        <title>Description of two novel members of the family Erysipelotrichaceae: Ileibacterium lipovorans gen. nov., sp. nov. and Dubosiella newyorkensis, gen. nov., sp. nov.</title>
        <authorList>
            <person name="Cox L.M."/>
            <person name="Sohn J."/>
            <person name="Tyrrell K.L."/>
            <person name="Citron D.M."/>
            <person name="Lawson P.A."/>
            <person name="Patel N.B."/>
            <person name="Iizumi T."/>
            <person name="Perez-Perez G.I."/>
            <person name="Goldstein E.J."/>
            <person name="Blaser M.J."/>
        </authorList>
    </citation>
    <scope>NUCLEOTIDE SEQUENCE [LARGE SCALE GENOMIC DNA]</scope>
    <source>
        <strain evidence="9 10">NYU-BL-A3</strain>
    </source>
</reference>
<evidence type="ECO:0000256" key="2">
    <source>
        <dbReference type="ARBA" id="ARBA00022485"/>
    </source>
</evidence>
<evidence type="ECO:0000256" key="5">
    <source>
        <dbReference type="ARBA" id="ARBA00023004"/>
    </source>
</evidence>
<dbReference type="InterPro" id="IPR058240">
    <property type="entry name" value="rSAM_sf"/>
</dbReference>
<dbReference type="PANTHER" id="PTHR30352">
    <property type="entry name" value="PYRUVATE FORMATE-LYASE-ACTIVATING ENZYME"/>
    <property type="match status" value="1"/>
</dbReference>